<feature type="transmembrane region" description="Helical" evidence="8">
    <location>
        <begin position="65"/>
        <end position="82"/>
    </location>
</feature>
<evidence type="ECO:0000256" key="2">
    <source>
        <dbReference type="ARBA" id="ARBA00022475"/>
    </source>
</evidence>
<evidence type="ECO:0000259" key="9">
    <source>
        <dbReference type="Pfam" id="PF11984"/>
    </source>
</evidence>
<dbReference type="NCBIfam" id="TIGR03109">
    <property type="entry name" value="exosort_XrtA"/>
    <property type="match status" value="1"/>
</dbReference>
<feature type="transmembrane region" description="Helical" evidence="8">
    <location>
        <begin position="327"/>
        <end position="344"/>
    </location>
</feature>
<dbReference type="InterPro" id="IPR019127">
    <property type="entry name" value="Exosortase"/>
</dbReference>
<accession>A0A6I4SQM1</accession>
<reference evidence="10 11" key="1">
    <citation type="submission" date="2019-12" db="EMBL/GenBank/DDBJ databases">
        <title>Genomic-based taxomic classification of the family Erythrobacteraceae.</title>
        <authorList>
            <person name="Xu L."/>
        </authorList>
    </citation>
    <scope>NUCLEOTIDE SEQUENCE [LARGE SCALE GENOMIC DNA]</scope>
    <source>
        <strain evidence="10 11">JCM 17802</strain>
    </source>
</reference>
<comment type="caution">
    <text evidence="10">The sequence shown here is derived from an EMBL/GenBank/DDBJ whole genome shotgun (WGS) entry which is preliminary data.</text>
</comment>
<feature type="transmembrane region" description="Helical" evidence="8">
    <location>
        <begin position="132"/>
        <end position="156"/>
    </location>
</feature>
<dbReference type="RefSeq" id="WP_160598018.1">
    <property type="nucleotide sequence ID" value="NZ_WTYS01000001.1"/>
</dbReference>
<keyword evidence="7 8" id="KW-0472">Membrane</keyword>
<feature type="transmembrane region" description="Helical" evidence="8">
    <location>
        <begin position="273"/>
        <end position="294"/>
    </location>
</feature>
<proteinExistence type="predicted"/>
<protein>
    <submittedName>
        <fullName evidence="10">Exosortase A</fullName>
        <ecNumber evidence="10">3.4.22.-</ecNumber>
    </submittedName>
</protein>
<sequence length="528" mass="58293">MTQAKPTAMPLDIPVSNVLAEHLTVRIPLHWRNSLLRLALAAVAILALTYRDWLAMFDQWWNISTYNHILLVPLIIGWLVYARRDGLATINPQAWWPGLLPLAGALLLWLLGTMAGVNSASQLGAVLALQSAIIAVLGARVAVASLFPLAYMIFLVPFGEELVPSLQMITAKLVIWLTEWSGIPAIIDGVFIDTPAGLFEVAEACSGVKFLVAMVALGVLVAYTCFKQWGRRAAFMAGAIALPILANGVRAWGTIYIAQSQGIEFAEGFDHVFYGWVFFALVVGALLAVSWRWFDRDPEDIGVDFPNIDERKWFQIVDRWTIGINKMAVSVFVLLASVAIWNAMASRVEASIPTEIVMPMVSGWTLVDYTPVVTWKPKASGADHRLLGRYRSESGREVDVFFALYAAQEEGREASAFGEGAFDPSSDWRWLEPASTVPYAKADYLLAYGQHKRLVATTYRVGDLLTGSAIKLKLANMRDRLLLNPAPTMMLVLSAEQKDGGDMEASLNDFRKSIGDEGEWMDRIAALR</sequence>
<evidence type="ECO:0000313" key="10">
    <source>
        <dbReference type="EMBL" id="MXO56872.1"/>
    </source>
</evidence>
<dbReference type="NCBIfam" id="TIGR02602">
    <property type="entry name" value="8TM_EpsH"/>
    <property type="match status" value="1"/>
</dbReference>
<comment type="subcellular location">
    <subcellularLocation>
        <location evidence="1">Cell membrane</location>
        <topology evidence="1">Multi-pass membrane protein</topology>
    </subcellularLocation>
</comment>
<feature type="transmembrane region" description="Helical" evidence="8">
    <location>
        <begin position="35"/>
        <end position="53"/>
    </location>
</feature>
<dbReference type="EC" id="3.4.22.-" evidence="10"/>
<dbReference type="GO" id="GO:0006508">
    <property type="term" value="P:proteolysis"/>
    <property type="evidence" value="ECO:0007669"/>
    <property type="project" value="UniProtKB-KW"/>
</dbReference>
<evidence type="ECO:0000256" key="4">
    <source>
        <dbReference type="ARBA" id="ARBA00022692"/>
    </source>
</evidence>
<evidence type="ECO:0000256" key="8">
    <source>
        <dbReference type="SAM" id="Phobius"/>
    </source>
</evidence>
<dbReference type="OrthoDB" id="9797363at2"/>
<keyword evidence="6 8" id="KW-1133">Transmembrane helix</keyword>
<feature type="domain" description="Methanolan biosynthesis EpsI" evidence="9">
    <location>
        <begin position="331"/>
        <end position="515"/>
    </location>
</feature>
<evidence type="ECO:0000313" key="11">
    <source>
        <dbReference type="Proteomes" id="UP000468943"/>
    </source>
</evidence>
<dbReference type="NCBIfam" id="TIGR04178">
    <property type="entry name" value="exo_archaeo"/>
    <property type="match status" value="1"/>
</dbReference>
<evidence type="ECO:0000256" key="1">
    <source>
        <dbReference type="ARBA" id="ARBA00004651"/>
    </source>
</evidence>
<dbReference type="Pfam" id="PF09721">
    <property type="entry name" value="Exosortase_EpsH"/>
    <property type="match status" value="1"/>
</dbReference>
<dbReference type="EMBL" id="WTYS01000001">
    <property type="protein sequence ID" value="MXO56872.1"/>
    <property type="molecule type" value="Genomic_DNA"/>
</dbReference>
<dbReference type="InterPro" id="IPR013426">
    <property type="entry name" value="EpsH-like"/>
</dbReference>
<dbReference type="InterPro" id="IPR017540">
    <property type="entry name" value="Exosortase-1"/>
</dbReference>
<keyword evidence="5 10" id="KW-0378">Hydrolase</keyword>
<feature type="transmembrane region" description="Helical" evidence="8">
    <location>
        <begin position="207"/>
        <end position="226"/>
    </location>
</feature>
<dbReference type="AlphaFoldDB" id="A0A6I4SQM1"/>
<dbReference type="InterPro" id="IPR014263">
    <property type="entry name" value="Methanolan_biosynth_EpsI"/>
</dbReference>
<keyword evidence="2" id="KW-1003">Cell membrane</keyword>
<feature type="transmembrane region" description="Helical" evidence="8">
    <location>
        <begin position="168"/>
        <end position="187"/>
    </location>
</feature>
<name>A0A6I4SQM1_9SPHN</name>
<evidence type="ECO:0000256" key="6">
    <source>
        <dbReference type="ARBA" id="ARBA00022989"/>
    </source>
</evidence>
<evidence type="ECO:0000256" key="7">
    <source>
        <dbReference type="ARBA" id="ARBA00023136"/>
    </source>
</evidence>
<keyword evidence="11" id="KW-1185">Reference proteome</keyword>
<feature type="transmembrane region" description="Helical" evidence="8">
    <location>
        <begin position="94"/>
        <end position="112"/>
    </location>
</feature>
<feature type="transmembrane region" description="Helical" evidence="8">
    <location>
        <begin position="233"/>
        <end position="253"/>
    </location>
</feature>
<organism evidence="10 11">
    <name type="scientific">Pontixanthobacter gangjinensis</name>
    <dbReference type="NCBI Taxonomy" id="1028742"/>
    <lineage>
        <taxon>Bacteria</taxon>
        <taxon>Pseudomonadati</taxon>
        <taxon>Pseudomonadota</taxon>
        <taxon>Alphaproteobacteria</taxon>
        <taxon>Sphingomonadales</taxon>
        <taxon>Erythrobacteraceae</taxon>
        <taxon>Pontixanthobacter</taxon>
    </lineage>
</organism>
<dbReference type="InterPro" id="IPR026392">
    <property type="entry name" value="Exo/Archaeosortase_dom"/>
</dbReference>
<dbReference type="NCBIfam" id="TIGR02914">
    <property type="entry name" value="EpsI_fam"/>
    <property type="match status" value="1"/>
</dbReference>
<dbReference type="GO" id="GO:0008233">
    <property type="term" value="F:peptidase activity"/>
    <property type="evidence" value="ECO:0007669"/>
    <property type="project" value="UniProtKB-KW"/>
</dbReference>
<gene>
    <name evidence="10" type="primary">xrtA</name>
    <name evidence="10" type="ORF">GRI36_08245</name>
</gene>
<dbReference type="GO" id="GO:0005886">
    <property type="term" value="C:plasma membrane"/>
    <property type="evidence" value="ECO:0007669"/>
    <property type="project" value="UniProtKB-SubCell"/>
</dbReference>
<keyword evidence="3" id="KW-0645">Protease</keyword>
<evidence type="ECO:0000256" key="3">
    <source>
        <dbReference type="ARBA" id="ARBA00022670"/>
    </source>
</evidence>
<keyword evidence="4 8" id="KW-0812">Transmembrane</keyword>
<dbReference type="Pfam" id="PF11984">
    <property type="entry name" value="DUF3485"/>
    <property type="match status" value="1"/>
</dbReference>
<evidence type="ECO:0000256" key="5">
    <source>
        <dbReference type="ARBA" id="ARBA00022801"/>
    </source>
</evidence>
<dbReference type="Proteomes" id="UP000468943">
    <property type="component" value="Unassembled WGS sequence"/>
</dbReference>